<comment type="similarity">
    <text evidence="2">Belongs to the AAA ATPase family. RarA/MGS1/WRNIP1 subfamily.</text>
</comment>
<dbReference type="PANTHER" id="PTHR13779:SF7">
    <property type="entry name" value="ATPASE WRNIP1"/>
    <property type="match status" value="1"/>
</dbReference>
<dbReference type="EMBL" id="NQWI01000137">
    <property type="protein sequence ID" value="PDW01472.1"/>
    <property type="molecule type" value="Genomic_DNA"/>
</dbReference>
<dbReference type="GO" id="GO:0008047">
    <property type="term" value="F:enzyme activator activity"/>
    <property type="evidence" value="ECO:0007669"/>
    <property type="project" value="TreeGrafter"/>
</dbReference>
<organism evidence="8 9">
    <name type="scientific">Candidatus Viridilinea mediisalina</name>
    <dbReference type="NCBI Taxonomy" id="2024553"/>
    <lineage>
        <taxon>Bacteria</taxon>
        <taxon>Bacillati</taxon>
        <taxon>Chloroflexota</taxon>
        <taxon>Chloroflexia</taxon>
        <taxon>Chloroflexales</taxon>
        <taxon>Chloroflexineae</taxon>
        <taxon>Oscillochloridaceae</taxon>
        <taxon>Candidatus Viridilinea</taxon>
    </lineage>
</organism>
<sequence length="468" mass="51703">MPPKRGPTLFDAQRATTLQDQAPLATRMRPRALEEYLGQEQLVGEGRLLRRAIANDQLFSIILWGPPGSGKTTLAQIIAASTQAHFEPLSAVSAGVADLRRVMQEAKDRLGMFQQRTVLFIDEIHRFNKSQQDAVLPFVEDGTIILIGATTENPSFEVNSALLSRARVFPLEALADEVLGRLVDRALSDEERGLGKLKALLAADARGYLINMANGDARVALNALEAAAMAKPPAIGATRLITLDDIRDALQSRATRYDKHGELHYDAISALHKSVRDSDPDGALYWLGRMLDGGEAPLYIARRLVRMAVEDIGLADPQALPQTIAAQQAVHFLGQPEGDLALAQAVIYLCQAPKSNAVYRAYTAALKDVAETRNEPVPLHLRNAPTGLMKNLGYGRGYEYAHDLRAGRSDQEHLPPNLVGRIYYEPTRRGFEAQISQRLAWREEAQARREAEAQQRKDAAEQEQHEEF</sequence>
<dbReference type="GO" id="GO:0006261">
    <property type="term" value="P:DNA-templated DNA replication"/>
    <property type="evidence" value="ECO:0007669"/>
    <property type="project" value="TreeGrafter"/>
</dbReference>
<keyword evidence="4" id="KW-0547">Nucleotide-binding</keyword>
<dbReference type="OrthoDB" id="9778364at2"/>
<dbReference type="PANTHER" id="PTHR13779">
    <property type="entry name" value="WERNER HELICASE-INTERACTING PROTEIN 1 FAMILY MEMBER"/>
    <property type="match status" value="1"/>
</dbReference>
<evidence type="ECO:0000259" key="7">
    <source>
        <dbReference type="SMART" id="SM00382"/>
    </source>
</evidence>
<protein>
    <submittedName>
        <fullName evidence="8">AAA family ATPase</fullName>
    </submittedName>
</protein>
<keyword evidence="9" id="KW-1185">Reference proteome</keyword>
<evidence type="ECO:0000256" key="3">
    <source>
        <dbReference type="ARBA" id="ARBA00022705"/>
    </source>
</evidence>
<name>A0A2A6REN7_9CHLR</name>
<dbReference type="Pfam" id="PF16193">
    <property type="entry name" value="AAA_assoc_2"/>
    <property type="match status" value="1"/>
</dbReference>
<dbReference type="FunFam" id="1.10.3710.10:FF:000004">
    <property type="entry name" value="Putative ATPase, AAA family"/>
    <property type="match status" value="1"/>
</dbReference>
<dbReference type="GO" id="GO:0017116">
    <property type="term" value="F:single-stranded DNA helicase activity"/>
    <property type="evidence" value="ECO:0007669"/>
    <property type="project" value="TreeGrafter"/>
</dbReference>
<dbReference type="GO" id="GO:0005524">
    <property type="term" value="F:ATP binding"/>
    <property type="evidence" value="ECO:0007669"/>
    <property type="project" value="UniProtKB-KW"/>
</dbReference>
<evidence type="ECO:0000313" key="9">
    <source>
        <dbReference type="Proteomes" id="UP000220527"/>
    </source>
</evidence>
<dbReference type="Pfam" id="PF05496">
    <property type="entry name" value="RuvB_N"/>
    <property type="match status" value="1"/>
</dbReference>
<dbReference type="SUPFAM" id="SSF48019">
    <property type="entry name" value="post-AAA+ oligomerization domain-like"/>
    <property type="match status" value="1"/>
</dbReference>
<evidence type="ECO:0000256" key="6">
    <source>
        <dbReference type="SAM" id="MobiDB-lite"/>
    </source>
</evidence>
<comment type="caution">
    <text evidence="8">The sequence shown here is derived from an EMBL/GenBank/DDBJ whole genome shotgun (WGS) entry which is preliminary data.</text>
</comment>
<dbReference type="GO" id="GO:0009378">
    <property type="term" value="F:four-way junction helicase activity"/>
    <property type="evidence" value="ECO:0007669"/>
    <property type="project" value="InterPro"/>
</dbReference>
<accession>A0A2A6REN7</accession>
<dbReference type="FunFam" id="3.40.50.300:FF:000137">
    <property type="entry name" value="Replication-associated recombination protein A"/>
    <property type="match status" value="1"/>
</dbReference>
<dbReference type="Gene3D" id="1.20.272.10">
    <property type="match status" value="1"/>
</dbReference>
<dbReference type="InterPro" id="IPR021886">
    <property type="entry name" value="MgsA_C"/>
</dbReference>
<feature type="region of interest" description="Disordered" evidence="6">
    <location>
        <begin position="443"/>
        <end position="468"/>
    </location>
</feature>
<reference evidence="9" key="1">
    <citation type="submission" date="2017-08" db="EMBL/GenBank/DDBJ databases">
        <authorList>
            <person name="Grouzdev D.S."/>
            <person name="Gaisin V.A."/>
            <person name="Rysina M.S."/>
            <person name="Gorlenko V.M."/>
        </authorList>
    </citation>
    <scope>NUCLEOTIDE SEQUENCE [LARGE SCALE GENOMIC DNA]</scope>
    <source>
        <strain evidence="9">Kir15-3F</strain>
    </source>
</reference>
<dbReference type="CDD" id="cd18139">
    <property type="entry name" value="HLD_clamp_RarA"/>
    <property type="match status" value="1"/>
</dbReference>
<dbReference type="Gene3D" id="3.40.50.300">
    <property type="entry name" value="P-loop containing nucleotide triphosphate hydrolases"/>
    <property type="match status" value="1"/>
</dbReference>
<dbReference type="InterPro" id="IPR003593">
    <property type="entry name" value="AAA+_ATPase"/>
</dbReference>
<dbReference type="GO" id="GO:0000731">
    <property type="term" value="P:DNA synthesis involved in DNA repair"/>
    <property type="evidence" value="ECO:0007669"/>
    <property type="project" value="TreeGrafter"/>
</dbReference>
<dbReference type="FunFam" id="1.20.272.10:FF:000001">
    <property type="entry name" value="Putative AAA family ATPase"/>
    <property type="match status" value="1"/>
</dbReference>
<gene>
    <name evidence="8" type="ORF">CJ255_19010</name>
</gene>
<dbReference type="InterPro" id="IPR008921">
    <property type="entry name" value="DNA_pol3_clamp-load_cplx_C"/>
</dbReference>
<dbReference type="InterPro" id="IPR027417">
    <property type="entry name" value="P-loop_NTPase"/>
</dbReference>
<dbReference type="InterPro" id="IPR008824">
    <property type="entry name" value="RuvB-like_N"/>
</dbReference>
<dbReference type="SMART" id="SM00382">
    <property type="entry name" value="AAA"/>
    <property type="match status" value="1"/>
</dbReference>
<dbReference type="Gene3D" id="1.10.3710.10">
    <property type="entry name" value="DNA polymerase III clamp loader subunits, C-terminal domain"/>
    <property type="match status" value="1"/>
</dbReference>
<evidence type="ECO:0000256" key="2">
    <source>
        <dbReference type="ARBA" id="ARBA00008959"/>
    </source>
</evidence>
<dbReference type="Gene3D" id="1.10.8.60">
    <property type="match status" value="1"/>
</dbReference>
<evidence type="ECO:0000256" key="5">
    <source>
        <dbReference type="ARBA" id="ARBA00022840"/>
    </source>
</evidence>
<dbReference type="AlphaFoldDB" id="A0A2A6REN7"/>
<feature type="domain" description="AAA+ ATPase" evidence="7">
    <location>
        <begin position="57"/>
        <end position="174"/>
    </location>
</feature>
<evidence type="ECO:0000256" key="4">
    <source>
        <dbReference type="ARBA" id="ARBA00022741"/>
    </source>
</evidence>
<dbReference type="InterPro" id="IPR032423">
    <property type="entry name" value="AAA_assoc_2"/>
</dbReference>
<dbReference type="Proteomes" id="UP000220527">
    <property type="component" value="Unassembled WGS sequence"/>
</dbReference>
<dbReference type="InterPro" id="IPR051314">
    <property type="entry name" value="AAA_ATPase_RarA/MGS1/WRNIP1"/>
</dbReference>
<evidence type="ECO:0000313" key="8">
    <source>
        <dbReference type="EMBL" id="PDW01472.1"/>
    </source>
</evidence>
<dbReference type="GO" id="GO:0003677">
    <property type="term" value="F:DNA binding"/>
    <property type="evidence" value="ECO:0007669"/>
    <property type="project" value="InterPro"/>
</dbReference>
<comment type="function">
    <text evidence="1">DNA-dependent ATPase that plays important roles in cellular responses to stalled DNA replication processes.</text>
</comment>
<dbReference type="CDD" id="cd00009">
    <property type="entry name" value="AAA"/>
    <property type="match status" value="1"/>
</dbReference>
<dbReference type="SUPFAM" id="SSF52540">
    <property type="entry name" value="P-loop containing nucleoside triphosphate hydrolases"/>
    <property type="match status" value="1"/>
</dbReference>
<dbReference type="GO" id="GO:0006310">
    <property type="term" value="P:DNA recombination"/>
    <property type="evidence" value="ECO:0007669"/>
    <property type="project" value="InterPro"/>
</dbReference>
<proteinExistence type="inferred from homology"/>
<keyword evidence="5" id="KW-0067">ATP-binding</keyword>
<keyword evidence="3" id="KW-0235">DNA replication</keyword>
<dbReference type="RefSeq" id="WP_097645671.1">
    <property type="nucleotide sequence ID" value="NZ_NQWI01000137.1"/>
</dbReference>
<dbReference type="Pfam" id="PF12002">
    <property type="entry name" value="MgsA_C"/>
    <property type="match status" value="1"/>
</dbReference>
<evidence type="ECO:0000256" key="1">
    <source>
        <dbReference type="ARBA" id="ARBA00002393"/>
    </source>
</evidence>